<keyword evidence="2" id="KW-1185">Reference proteome</keyword>
<sequence>MGSDLLAFAASLGLKTVDMFDEAKTAGAAGLDEGCLAQSSLGAKDKPLVLLSLNAVGSLSELSLDAPTHSSMGKGSFSINTGHFMNCSI</sequence>
<dbReference type="EMBL" id="JBGBPQ010000005">
    <property type="protein sequence ID" value="KAL1524001.1"/>
    <property type="molecule type" value="Genomic_DNA"/>
</dbReference>
<dbReference type="AlphaFoldDB" id="A0AB34JQ28"/>
<reference evidence="1 2" key="1">
    <citation type="journal article" date="2024" name="Science">
        <title>Giant polyketide synthase enzymes in the biosynthesis of giant marine polyether toxins.</title>
        <authorList>
            <person name="Fallon T.R."/>
            <person name="Shende V.V."/>
            <person name="Wierzbicki I.H."/>
            <person name="Pendleton A.L."/>
            <person name="Watervoot N.F."/>
            <person name="Auber R.P."/>
            <person name="Gonzalez D.J."/>
            <person name="Wisecaver J.H."/>
            <person name="Moore B.S."/>
        </authorList>
    </citation>
    <scope>NUCLEOTIDE SEQUENCE [LARGE SCALE GENOMIC DNA]</scope>
    <source>
        <strain evidence="1 2">12B1</strain>
    </source>
</reference>
<comment type="caution">
    <text evidence="1">The sequence shown here is derived from an EMBL/GenBank/DDBJ whole genome shotgun (WGS) entry which is preliminary data.</text>
</comment>
<gene>
    <name evidence="1" type="ORF">AB1Y20_018916</name>
</gene>
<evidence type="ECO:0000313" key="1">
    <source>
        <dbReference type="EMBL" id="KAL1524001.1"/>
    </source>
</evidence>
<proteinExistence type="predicted"/>
<protein>
    <submittedName>
        <fullName evidence="1">Uncharacterized protein</fullName>
    </submittedName>
</protein>
<evidence type="ECO:0000313" key="2">
    <source>
        <dbReference type="Proteomes" id="UP001515480"/>
    </source>
</evidence>
<name>A0AB34JQ28_PRYPA</name>
<accession>A0AB34JQ28</accession>
<organism evidence="1 2">
    <name type="scientific">Prymnesium parvum</name>
    <name type="common">Toxic golden alga</name>
    <dbReference type="NCBI Taxonomy" id="97485"/>
    <lineage>
        <taxon>Eukaryota</taxon>
        <taxon>Haptista</taxon>
        <taxon>Haptophyta</taxon>
        <taxon>Prymnesiophyceae</taxon>
        <taxon>Prymnesiales</taxon>
        <taxon>Prymnesiaceae</taxon>
        <taxon>Prymnesium</taxon>
    </lineage>
</organism>
<dbReference type="Proteomes" id="UP001515480">
    <property type="component" value="Unassembled WGS sequence"/>
</dbReference>